<name>A0A7W7HB71_9ACTN</name>
<proteinExistence type="predicted"/>
<dbReference type="Proteomes" id="UP000590511">
    <property type="component" value="Unassembled WGS sequence"/>
</dbReference>
<evidence type="ECO:0000313" key="2">
    <source>
        <dbReference type="EMBL" id="MBB4746932.1"/>
    </source>
</evidence>
<dbReference type="AlphaFoldDB" id="A0A7W7HB71"/>
<evidence type="ECO:0000256" key="1">
    <source>
        <dbReference type="SAM" id="MobiDB-lite"/>
    </source>
</evidence>
<organism evidence="2 3">
    <name type="scientific">Actinoplanes lobatus</name>
    <dbReference type="NCBI Taxonomy" id="113568"/>
    <lineage>
        <taxon>Bacteria</taxon>
        <taxon>Bacillati</taxon>
        <taxon>Actinomycetota</taxon>
        <taxon>Actinomycetes</taxon>
        <taxon>Micromonosporales</taxon>
        <taxon>Micromonosporaceae</taxon>
        <taxon>Actinoplanes</taxon>
    </lineage>
</organism>
<gene>
    <name evidence="2" type="ORF">BJ964_001093</name>
</gene>
<accession>A0A7W7HB71</accession>
<reference evidence="2 3" key="1">
    <citation type="submission" date="2020-08" db="EMBL/GenBank/DDBJ databases">
        <title>Sequencing the genomes of 1000 actinobacteria strains.</title>
        <authorList>
            <person name="Klenk H.-P."/>
        </authorList>
    </citation>
    <scope>NUCLEOTIDE SEQUENCE [LARGE SCALE GENOMIC DNA]</scope>
    <source>
        <strain evidence="2 3">DSM 43150</strain>
    </source>
</reference>
<protein>
    <submittedName>
        <fullName evidence="2">Uncharacterized protein</fullName>
    </submittedName>
</protein>
<dbReference type="EMBL" id="JACHNC010000001">
    <property type="protein sequence ID" value="MBB4746932.1"/>
    <property type="molecule type" value="Genomic_DNA"/>
</dbReference>
<evidence type="ECO:0000313" key="3">
    <source>
        <dbReference type="Proteomes" id="UP000590511"/>
    </source>
</evidence>
<feature type="region of interest" description="Disordered" evidence="1">
    <location>
        <begin position="1"/>
        <end position="30"/>
    </location>
</feature>
<comment type="caution">
    <text evidence="2">The sequence shown here is derived from an EMBL/GenBank/DDBJ whole genome shotgun (WGS) entry which is preliminary data.</text>
</comment>
<sequence length="30" mass="3200">MIDCTEWQPAAAADGLSDEGRESIAKGYSK</sequence>